<dbReference type="EMBL" id="MK072383">
    <property type="protein sequence ID" value="AYV82456.1"/>
    <property type="molecule type" value="Genomic_DNA"/>
</dbReference>
<gene>
    <name evidence="1" type="ORF">Hyperionvirus1_35</name>
</gene>
<name>A0A3G5A5D7_9VIRU</name>
<sequence length="401" mass="46690">MVQCINCNVTLRKNNLTKICPPCKNDDTVTITFTNARKLYKLTESDIDDAKLYAIKVNNRGTTGRKFLIKDIEILAKKVFDALPPDNKQKIKNLENLENKQRRSAIKKYLSDKYTESFTSTVGDLIELCSNGSITYNDTIKDIDIRFTAYKLKQDFQYRLKKYVSEQFSEKSLSTYAANNELLNLSSNDISEYFKNNNKISFLYMITQSRDYESFAANDLHINFTEVDIDRSDLQMNLKIIAHQIIYSAVHKLYRTDDLIKKLTEKGLALRGDSKLCNWYIAGGIPMVKSNYVDQQINSVDDIVNTMEEMNYYYTKTNYSSINKALIRANSHKVQDWDSEDDNSYDSYDRYHQNFHWELTKPINEINLAAKIQTLRENLGADYNDMPSNVKKTYDSIYRKN</sequence>
<reference evidence="1" key="1">
    <citation type="submission" date="2018-10" db="EMBL/GenBank/DDBJ databases">
        <title>Hidden diversity of soil giant viruses.</title>
        <authorList>
            <person name="Schulz F."/>
            <person name="Alteio L."/>
            <person name="Goudeau D."/>
            <person name="Ryan E.M."/>
            <person name="Malmstrom R.R."/>
            <person name="Blanchard J."/>
            <person name="Woyke T."/>
        </authorList>
    </citation>
    <scope>NUCLEOTIDE SEQUENCE</scope>
    <source>
        <strain evidence="1">HYV1</strain>
    </source>
</reference>
<organism evidence="1">
    <name type="scientific">Hyperionvirus sp</name>
    <dbReference type="NCBI Taxonomy" id="2487770"/>
    <lineage>
        <taxon>Viruses</taxon>
        <taxon>Varidnaviria</taxon>
        <taxon>Bamfordvirae</taxon>
        <taxon>Nucleocytoviricota</taxon>
        <taxon>Megaviricetes</taxon>
        <taxon>Imitervirales</taxon>
        <taxon>Mimiviridae</taxon>
        <taxon>Klosneuvirinae</taxon>
    </lineage>
</organism>
<protein>
    <submittedName>
        <fullName evidence="1">Uncharacterized protein</fullName>
    </submittedName>
</protein>
<evidence type="ECO:0000313" key="1">
    <source>
        <dbReference type="EMBL" id="AYV82456.1"/>
    </source>
</evidence>
<accession>A0A3G5A5D7</accession>
<proteinExistence type="predicted"/>